<dbReference type="Gene3D" id="2.40.160.20">
    <property type="match status" value="1"/>
</dbReference>
<dbReference type="KEGG" id="scn:Solca_0248"/>
<name>H8KNY2_SOLCM</name>
<accession>H8KNY2</accession>
<dbReference type="AlphaFoldDB" id="H8KNY2"/>
<reference evidence="2" key="1">
    <citation type="submission" date="2012-02" db="EMBL/GenBank/DDBJ databases">
        <title>The complete genome of Solitalea canadensis DSM 3403.</title>
        <authorList>
            <consortium name="US DOE Joint Genome Institute (JGI-PGF)"/>
            <person name="Lucas S."/>
            <person name="Copeland A."/>
            <person name="Lapidus A."/>
            <person name="Glavina del Rio T."/>
            <person name="Dalin E."/>
            <person name="Tice H."/>
            <person name="Bruce D."/>
            <person name="Goodwin L."/>
            <person name="Pitluck S."/>
            <person name="Peters L."/>
            <person name="Ovchinnikova G."/>
            <person name="Lu M."/>
            <person name="Kyrpides N."/>
            <person name="Mavromatis K."/>
            <person name="Ivanova N."/>
            <person name="Brettin T."/>
            <person name="Detter J.C."/>
            <person name="Han C."/>
            <person name="Larimer F."/>
            <person name="Land M."/>
            <person name="Hauser L."/>
            <person name="Markowitz V."/>
            <person name="Cheng J.-F."/>
            <person name="Hugenholtz P."/>
            <person name="Woyke T."/>
            <person name="Wu D."/>
            <person name="Spring S."/>
            <person name="Schroeder M."/>
            <person name="Kopitz M."/>
            <person name="Brambilla E."/>
            <person name="Klenk H.-P."/>
            <person name="Eisen J.A."/>
        </authorList>
    </citation>
    <scope>NUCLEOTIDE SEQUENCE</scope>
    <source>
        <strain evidence="2">DSM 3403</strain>
    </source>
</reference>
<dbReference type="OrthoDB" id="1094316at2"/>
<proteinExistence type="predicted"/>
<dbReference type="RefSeq" id="WP_014678621.1">
    <property type="nucleotide sequence ID" value="NC_017770.1"/>
</dbReference>
<feature type="chain" id="PRO_5003613735" evidence="1">
    <location>
        <begin position="24"/>
        <end position="202"/>
    </location>
</feature>
<keyword evidence="1" id="KW-0732">Signal</keyword>
<dbReference type="eggNOG" id="COG3047">
    <property type="taxonomic scope" value="Bacteria"/>
</dbReference>
<feature type="signal peptide" evidence="1">
    <location>
        <begin position="1"/>
        <end position="23"/>
    </location>
</feature>
<evidence type="ECO:0000256" key="1">
    <source>
        <dbReference type="SAM" id="SignalP"/>
    </source>
</evidence>
<keyword evidence="3" id="KW-1185">Reference proteome</keyword>
<dbReference type="SUPFAM" id="SSF56925">
    <property type="entry name" value="OMPA-like"/>
    <property type="match status" value="1"/>
</dbReference>
<dbReference type="Proteomes" id="UP000007590">
    <property type="component" value="Chromosome"/>
</dbReference>
<dbReference type="STRING" id="929556.Solca_0248"/>
<organism evidence="2 3">
    <name type="scientific">Solitalea canadensis (strain ATCC 29591 / DSM 3403 / JCM 21819 / LMG 8368 / NBRC 15130 / NCIMB 12057 / USAM 9D)</name>
    <name type="common">Flexibacter canadensis</name>
    <dbReference type="NCBI Taxonomy" id="929556"/>
    <lineage>
        <taxon>Bacteria</taxon>
        <taxon>Pseudomonadati</taxon>
        <taxon>Bacteroidota</taxon>
        <taxon>Sphingobacteriia</taxon>
        <taxon>Sphingobacteriales</taxon>
        <taxon>Sphingobacteriaceae</taxon>
        <taxon>Solitalea</taxon>
    </lineage>
</organism>
<gene>
    <name evidence="2" type="ordered locus">Solca_0248</name>
</gene>
<dbReference type="HOGENOM" id="CLU_113281_1_0_10"/>
<sequence length="202" mass="23103">MKYILRTICVMGICCLFTAQVMAQRYYTNFSWNTSLPMGTTKDFTDKFSVRGVSFEWGGFIKPQVSAGVSVGWNVFYEQKGRSTYTFDNGLAVTGSPYNYINAIPIIFKGHYHFKDPATNKTAPYFGVGVGTTWQKRNTDFGLNSYYSDGWMFGLFPEVGLNYQINPYSGINFNVRYNYNFETGDVSELSFFGFNIGYVYKY</sequence>
<protein>
    <submittedName>
        <fullName evidence="2">Outer membrane protein W</fullName>
    </submittedName>
</protein>
<evidence type="ECO:0000313" key="2">
    <source>
        <dbReference type="EMBL" id="AFD05393.1"/>
    </source>
</evidence>
<evidence type="ECO:0000313" key="3">
    <source>
        <dbReference type="Proteomes" id="UP000007590"/>
    </source>
</evidence>
<dbReference type="InterPro" id="IPR011250">
    <property type="entry name" value="OMP/PagP_B-barrel"/>
</dbReference>
<dbReference type="EMBL" id="CP003349">
    <property type="protein sequence ID" value="AFD05393.1"/>
    <property type="molecule type" value="Genomic_DNA"/>
</dbReference>